<feature type="signal peptide" evidence="10">
    <location>
        <begin position="1"/>
        <end position="16"/>
    </location>
</feature>
<dbReference type="Pfam" id="PF00840">
    <property type="entry name" value="Glyco_hydro_7"/>
    <property type="match status" value="2"/>
</dbReference>
<keyword evidence="8 9" id="KW-0624">Polysaccharide degradation</keyword>
<keyword evidence="4 9" id="KW-0378">Hydrolase</keyword>
<dbReference type="EMBL" id="JADGJD010000815">
    <property type="protein sequence ID" value="KAJ3048305.1"/>
    <property type="molecule type" value="Genomic_DNA"/>
</dbReference>
<evidence type="ECO:0000256" key="2">
    <source>
        <dbReference type="ARBA" id="ARBA00006044"/>
    </source>
</evidence>
<dbReference type="Gene3D" id="2.70.100.10">
    <property type="entry name" value="Glycoside hydrolase, family 7, domain"/>
    <property type="match status" value="1"/>
</dbReference>
<evidence type="ECO:0000256" key="3">
    <source>
        <dbReference type="ARBA" id="ARBA00022729"/>
    </source>
</evidence>
<comment type="catalytic activity">
    <reaction evidence="1">
        <text>Hydrolysis of (1-&gt;4)-beta-D-glucosidic linkages in cellulose and cellotetraose, releasing cellobiose from the non-reducing ends of the chains.</text>
        <dbReference type="EC" id="3.2.1.91"/>
    </reaction>
</comment>
<dbReference type="AlphaFoldDB" id="A0AAD5WZM4"/>
<dbReference type="GO" id="GO:0016162">
    <property type="term" value="F:cellulose 1,4-beta-cellobiosidase activity"/>
    <property type="evidence" value="ECO:0007669"/>
    <property type="project" value="UniProtKB-EC"/>
</dbReference>
<dbReference type="Proteomes" id="UP001212841">
    <property type="component" value="Unassembled WGS sequence"/>
</dbReference>
<evidence type="ECO:0000256" key="10">
    <source>
        <dbReference type="SAM" id="SignalP"/>
    </source>
</evidence>
<evidence type="ECO:0000256" key="4">
    <source>
        <dbReference type="ARBA" id="ARBA00022801"/>
    </source>
</evidence>
<dbReference type="SUPFAM" id="SSF49899">
    <property type="entry name" value="Concanavalin A-like lectins/glucanases"/>
    <property type="match status" value="1"/>
</dbReference>
<dbReference type="GO" id="GO:0030245">
    <property type="term" value="P:cellulose catabolic process"/>
    <property type="evidence" value="ECO:0007669"/>
    <property type="project" value="UniProtKB-KW"/>
</dbReference>
<reference evidence="11" key="1">
    <citation type="submission" date="2020-05" db="EMBL/GenBank/DDBJ databases">
        <title>Phylogenomic resolution of chytrid fungi.</title>
        <authorList>
            <person name="Stajich J.E."/>
            <person name="Amses K."/>
            <person name="Simmons R."/>
            <person name="Seto K."/>
            <person name="Myers J."/>
            <person name="Bonds A."/>
            <person name="Quandt C.A."/>
            <person name="Barry K."/>
            <person name="Liu P."/>
            <person name="Grigoriev I."/>
            <person name="Longcore J.E."/>
            <person name="James T.Y."/>
        </authorList>
    </citation>
    <scope>NUCLEOTIDE SEQUENCE</scope>
    <source>
        <strain evidence="11">JEL0318</strain>
    </source>
</reference>
<comment type="similarity">
    <text evidence="2 9">Belongs to the glycosyl hydrolase 7 (cellulase C) family.</text>
</comment>
<dbReference type="PANTHER" id="PTHR33753:SF2">
    <property type="entry name" value="GLYCOSIDE HYDROLASE FAMILY 7 PROTEIN"/>
    <property type="match status" value="1"/>
</dbReference>
<accession>A0AAD5WZM4</accession>
<comment type="caution">
    <text evidence="11">The sequence shown here is derived from an EMBL/GenBank/DDBJ whole genome shotgun (WGS) entry which is preliminary data.</text>
</comment>
<keyword evidence="5 9" id="KW-0136">Cellulose degradation</keyword>
<dbReference type="InterPro" id="IPR037019">
    <property type="entry name" value="Glyco_hydro_7_sf"/>
</dbReference>
<evidence type="ECO:0000256" key="8">
    <source>
        <dbReference type="ARBA" id="ARBA00023326"/>
    </source>
</evidence>
<dbReference type="InterPro" id="IPR001722">
    <property type="entry name" value="Glyco_hydro_7"/>
</dbReference>
<dbReference type="EC" id="3.2.1.-" evidence="9"/>
<proteinExistence type="inferred from homology"/>
<sequence>MKTTLLLIAALALVDANPATYQKPPKPSGPDYLNDKVIPFPITVHGKKLKTGLVLDNGWFDSKKQIGGVFPGTFKNWVEAGVESIPNGAKFNKIGSRVYVVNEKNNKYEYLNLNNKQISFEVDISGVGCGYNAAGYTTAINKHAKIGEGYCDGQNFCNEMDLLESNIGSQSYTPHPCTDSKNINGTTICDPWGCNDNAYRNHNNLYGPGLHINTLKPFRVYTQFAGTKNTYVTRAWMVQGKNVLRFTDMTDSFCEANDPFWRNTNTSSVAPIFPCPTCDYNTLEASFKIGQVLTFSFWGSGGEGMSWLDGGALNPHCTYQPTWTGWYVRDVVIENNKKAPVTNAVAAA</sequence>
<dbReference type="PRINTS" id="PR00734">
    <property type="entry name" value="GLHYDRLASE7"/>
</dbReference>
<evidence type="ECO:0000256" key="6">
    <source>
        <dbReference type="ARBA" id="ARBA00023277"/>
    </source>
</evidence>
<feature type="chain" id="PRO_5042062758" description="Glucanase" evidence="10">
    <location>
        <begin position="17"/>
        <end position="348"/>
    </location>
</feature>
<evidence type="ECO:0000256" key="5">
    <source>
        <dbReference type="ARBA" id="ARBA00023001"/>
    </source>
</evidence>
<evidence type="ECO:0000313" key="11">
    <source>
        <dbReference type="EMBL" id="KAJ3048305.1"/>
    </source>
</evidence>
<keyword evidence="3 10" id="KW-0732">Signal</keyword>
<organism evidence="11 12">
    <name type="scientific">Rhizophlyctis rosea</name>
    <dbReference type="NCBI Taxonomy" id="64517"/>
    <lineage>
        <taxon>Eukaryota</taxon>
        <taxon>Fungi</taxon>
        <taxon>Fungi incertae sedis</taxon>
        <taxon>Chytridiomycota</taxon>
        <taxon>Chytridiomycota incertae sedis</taxon>
        <taxon>Chytridiomycetes</taxon>
        <taxon>Rhizophlyctidales</taxon>
        <taxon>Rhizophlyctidaceae</taxon>
        <taxon>Rhizophlyctis</taxon>
    </lineage>
</organism>
<dbReference type="PANTHER" id="PTHR33753">
    <property type="entry name" value="1,4-BETA-D-GLUCAN CELLOBIOHYDROLASE B"/>
    <property type="match status" value="1"/>
</dbReference>
<keyword evidence="6" id="KW-0119">Carbohydrate metabolism</keyword>
<keyword evidence="7 9" id="KW-0326">Glycosidase</keyword>
<dbReference type="InterPro" id="IPR013320">
    <property type="entry name" value="ConA-like_dom_sf"/>
</dbReference>
<evidence type="ECO:0000256" key="1">
    <source>
        <dbReference type="ARBA" id="ARBA00001641"/>
    </source>
</evidence>
<evidence type="ECO:0000313" key="12">
    <source>
        <dbReference type="Proteomes" id="UP001212841"/>
    </source>
</evidence>
<protein>
    <recommendedName>
        <fullName evidence="9">Glucanase</fullName>
        <ecNumber evidence="9">3.2.1.-</ecNumber>
    </recommendedName>
</protein>
<evidence type="ECO:0000256" key="7">
    <source>
        <dbReference type="ARBA" id="ARBA00023295"/>
    </source>
</evidence>
<keyword evidence="12" id="KW-1185">Reference proteome</keyword>
<gene>
    <name evidence="11" type="ORF">HK097_010694</name>
</gene>
<evidence type="ECO:0000256" key="9">
    <source>
        <dbReference type="RuleBase" id="RU361164"/>
    </source>
</evidence>
<name>A0AAD5WZM4_9FUNG</name>